<keyword evidence="8 11" id="KW-0238">DNA-binding</keyword>
<keyword evidence="10 11" id="KW-0804">Transcription</keyword>
<dbReference type="InParanoid" id="A0A543B219"/>
<comment type="subcellular location">
    <subcellularLocation>
        <location evidence="1 11">Cytoplasm</location>
    </subcellularLocation>
</comment>
<evidence type="ECO:0000256" key="4">
    <source>
        <dbReference type="ARBA" id="ARBA00022723"/>
    </source>
</evidence>
<evidence type="ECO:0000259" key="12">
    <source>
        <dbReference type="PROSITE" id="PS51674"/>
    </source>
</evidence>
<dbReference type="GO" id="GO:0046872">
    <property type="term" value="F:metal ion binding"/>
    <property type="evidence" value="ECO:0007669"/>
    <property type="project" value="UniProtKB-KW"/>
</dbReference>
<keyword evidence="14" id="KW-1185">Reference proteome</keyword>
<protein>
    <recommendedName>
        <fullName evidence="11">Transcriptional regulator WhiB</fullName>
    </recommendedName>
</protein>
<evidence type="ECO:0000313" key="13">
    <source>
        <dbReference type="EMBL" id="TQL78885.1"/>
    </source>
</evidence>
<keyword evidence="3 11" id="KW-0004">4Fe-4S</keyword>
<feature type="binding site" evidence="11">
    <location>
        <position position="75"/>
    </location>
    <ligand>
        <name>[4Fe-4S] cluster</name>
        <dbReference type="ChEBI" id="CHEBI:49883"/>
    </ligand>
</feature>
<gene>
    <name evidence="11" type="primary">whiB</name>
    <name evidence="13" type="ORF">FB566_4482</name>
</gene>
<dbReference type="InterPro" id="IPR003482">
    <property type="entry name" value="Whib"/>
</dbReference>
<organism evidence="13 14">
    <name type="scientific">Stackebrandtia endophytica</name>
    <dbReference type="NCBI Taxonomy" id="1496996"/>
    <lineage>
        <taxon>Bacteria</taxon>
        <taxon>Bacillati</taxon>
        <taxon>Actinomycetota</taxon>
        <taxon>Actinomycetes</taxon>
        <taxon>Glycomycetales</taxon>
        <taxon>Glycomycetaceae</taxon>
        <taxon>Stackebrandtia</taxon>
    </lineage>
</organism>
<keyword evidence="4 11" id="KW-0479">Metal-binding</keyword>
<dbReference type="Pfam" id="PF02467">
    <property type="entry name" value="Whib"/>
    <property type="match status" value="1"/>
</dbReference>
<evidence type="ECO:0000256" key="11">
    <source>
        <dbReference type="HAMAP-Rule" id="MF_01479"/>
    </source>
</evidence>
<keyword evidence="7 11" id="KW-0805">Transcription regulation</keyword>
<name>A0A543B219_9ACTN</name>
<evidence type="ECO:0000256" key="8">
    <source>
        <dbReference type="ARBA" id="ARBA00023125"/>
    </source>
</evidence>
<reference evidence="13 14" key="1">
    <citation type="submission" date="2019-06" db="EMBL/GenBank/DDBJ databases">
        <title>Sequencing the genomes of 1000 actinobacteria strains.</title>
        <authorList>
            <person name="Klenk H.-P."/>
        </authorList>
    </citation>
    <scope>NUCLEOTIDE SEQUENCE [LARGE SCALE GENOMIC DNA]</scope>
    <source>
        <strain evidence="13 14">DSM 45928</strain>
    </source>
</reference>
<keyword evidence="9 11" id="KW-1015">Disulfide bond</keyword>
<dbReference type="GO" id="GO:0047134">
    <property type="term" value="F:protein-disulfide reductase [NAD(P)H] activity"/>
    <property type="evidence" value="ECO:0007669"/>
    <property type="project" value="TreeGrafter"/>
</dbReference>
<dbReference type="GO" id="GO:0005737">
    <property type="term" value="C:cytoplasm"/>
    <property type="evidence" value="ECO:0007669"/>
    <property type="project" value="UniProtKB-SubCell"/>
</dbReference>
<evidence type="ECO:0000256" key="9">
    <source>
        <dbReference type="ARBA" id="ARBA00023157"/>
    </source>
</evidence>
<accession>A0A543B219</accession>
<comment type="caution">
    <text evidence="13">The sequence shown here is derived from an EMBL/GenBank/DDBJ whole genome shotgun (WGS) entry which is preliminary data.</text>
</comment>
<keyword evidence="11" id="KW-0963">Cytoplasm</keyword>
<dbReference type="AlphaFoldDB" id="A0A543B219"/>
<dbReference type="GO" id="GO:0035731">
    <property type="term" value="F:dinitrosyl-iron complex binding"/>
    <property type="evidence" value="ECO:0007669"/>
    <property type="project" value="UniProtKB-UniRule"/>
</dbReference>
<evidence type="ECO:0000256" key="3">
    <source>
        <dbReference type="ARBA" id="ARBA00022485"/>
    </source>
</evidence>
<dbReference type="HAMAP" id="MF_01479">
    <property type="entry name" value="WhiB"/>
    <property type="match status" value="1"/>
</dbReference>
<comment type="function">
    <text evidence="11">Acts as a transcriptional regulator. Probably redox-responsive. The apo- but not holo-form probably binds DNA.</text>
</comment>
<dbReference type="GO" id="GO:0051539">
    <property type="term" value="F:4 iron, 4 sulfur cluster binding"/>
    <property type="evidence" value="ECO:0007669"/>
    <property type="project" value="UniProtKB-UniRule"/>
</dbReference>
<evidence type="ECO:0000313" key="14">
    <source>
        <dbReference type="Proteomes" id="UP000317043"/>
    </source>
</evidence>
<dbReference type="GO" id="GO:0045892">
    <property type="term" value="P:negative regulation of DNA-templated transcription"/>
    <property type="evidence" value="ECO:0007669"/>
    <property type="project" value="TreeGrafter"/>
</dbReference>
<sequence length="111" mass="12464">MSRSKRTPSREEVEAVRHDPRLRRAMDMRRGDPEWRLRGRCLSVDPETFFPEPQMKETPNAALALCSGCGVQAACLAWALDAGDRNGVWGGTTPRERQVMLVAWRDTVPAA</sequence>
<dbReference type="GO" id="GO:0003677">
    <property type="term" value="F:DNA binding"/>
    <property type="evidence" value="ECO:0007669"/>
    <property type="project" value="UniProtKB-UniRule"/>
</dbReference>
<comment type="cofactor">
    <cofactor evidence="11">
        <name>[4Fe-4S] cluster</name>
        <dbReference type="ChEBI" id="CHEBI:49883"/>
    </cofactor>
    <text evidence="11">Binds 1 [4Fe-4S] cluster per subunit. Following nitrosylation of the [4Fe-4S] cluster binds 1 [4Fe-8(NO)] cluster per subunit.</text>
</comment>
<dbReference type="InterPro" id="IPR034768">
    <property type="entry name" value="4FE4S_WBL"/>
</dbReference>
<feature type="binding site" evidence="11">
    <location>
        <position position="69"/>
    </location>
    <ligand>
        <name>[4Fe-4S] cluster</name>
        <dbReference type="ChEBI" id="CHEBI:49883"/>
    </ligand>
</feature>
<comment type="PTM">
    <text evidence="11">Upon Fe-S cluster removal intramolecular disulfide bonds are formed.</text>
</comment>
<evidence type="ECO:0000256" key="6">
    <source>
        <dbReference type="ARBA" id="ARBA00023014"/>
    </source>
</evidence>
<comment type="PTM">
    <text evidence="11">The Fe-S cluster can be nitrosylated by nitric oxide (NO).</text>
</comment>
<feature type="binding site" evidence="11">
    <location>
        <position position="41"/>
    </location>
    <ligand>
        <name>[4Fe-4S] cluster</name>
        <dbReference type="ChEBI" id="CHEBI:49883"/>
    </ligand>
</feature>
<evidence type="ECO:0000256" key="2">
    <source>
        <dbReference type="ARBA" id="ARBA00006597"/>
    </source>
</evidence>
<evidence type="ECO:0000256" key="10">
    <source>
        <dbReference type="ARBA" id="ARBA00023163"/>
    </source>
</evidence>
<evidence type="ECO:0000256" key="7">
    <source>
        <dbReference type="ARBA" id="ARBA00023015"/>
    </source>
</evidence>
<dbReference type="EMBL" id="VFOW01000001">
    <property type="protein sequence ID" value="TQL78885.1"/>
    <property type="molecule type" value="Genomic_DNA"/>
</dbReference>
<feature type="binding site" evidence="11">
    <location>
        <position position="66"/>
    </location>
    <ligand>
        <name>[4Fe-4S] cluster</name>
        <dbReference type="ChEBI" id="CHEBI:49883"/>
    </ligand>
</feature>
<proteinExistence type="inferred from homology"/>
<dbReference type="PROSITE" id="PS51674">
    <property type="entry name" value="4FE4S_WBL"/>
    <property type="match status" value="1"/>
</dbReference>
<dbReference type="GO" id="GO:0045454">
    <property type="term" value="P:cell redox homeostasis"/>
    <property type="evidence" value="ECO:0007669"/>
    <property type="project" value="TreeGrafter"/>
</dbReference>
<evidence type="ECO:0000256" key="5">
    <source>
        <dbReference type="ARBA" id="ARBA00023004"/>
    </source>
</evidence>
<feature type="domain" description="4Fe-4S Wbl-type" evidence="12">
    <location>
        <begin position="40"/>
        <end position="99"/>
    </location>
</feature>
<comment type="similarity">
    <text evidence="2 11">Belongs to the WhiB family.</text>
</comment>
<keyword evidence="6 11" id="KW-0411">Iron-sulfur</keyword>
<dbReference type="OrthoDB" id="8104048at2"/>
<evidence type="ECO:0000256" key="1">
    <source>
        <dbReference type="ARBA" id="ARBA00004496"/>
    </source>
</evidence>
<dbReference type="Proteomes" id="UP000317043">
    <property type="component" value="Unassembled WGS sequence"/>
</dbReference>
<keyword evidence="5 11" id="KW-0408">Iron</keyword>
<dbReference type="PANTHER" id="PTHR38839">
    <property type="entry name" value="TRANSCRIPTIONAL REGULATOR WHID-RELATED"/>
    <property type="match status" value="1"/>
</dbReference>